<accession>A0ABY4PCC3</accession>
<proteinExistence type="inferred from homology"/>
<dbReference type="Gene3D" id="3.90.1720.10">
    <property type="entry name" value="endopeptidase domain like (from Nostoc punctiforme)"/>
    <property type="match status" value="1"/>
</dbReference>
<dbReference type="RefSeq" id="WP_249512644.1">
    <property type="nucleotide sequence ID" value="NZ_CP093365.1"/>
</dbReference>
<dbReference type="Proteomes" id="UP000831947">
    <property type="component" value="Chromosome"/>
</dbReference>
<gene>
    <name evidence="6" type="ORF">MOO47_06500</name>
</gene>
<keyword evidence="3" id="KW-0378">Hydrolase</keyword>
<dbReference type="SUPFAM" id="SSF54001">
    <property type="entry name" value="Cysteine proteinases"/>
    <property type="match status" value="1"/>
</dbReference>
<keyword evidence="4" id="KW-0788">Thiol protease</keyword>
<evidence type="ECO:0000259" key="5">
    <source>
        <dbReference type="PROSITE" id="PS51935"/>
    </source>
</evidence>
<sequence>MNRKKATPLVVGFLLFISGFNNVSMIQAKDIIVKHALTPIVEVANKIDDQPTEIASAPATKESVTISNIQPTSYNFDATMAESNSNLVQTAYSYLGVPYVFGGSNTSGFDCSGLVQYVARLNHILLPRTSQLQSLQGKYVSLDNLKSGDLVFWGSVGNAYHVGIYIGNDQYIHAPQPGEVVSVGNMQWFKPDFGRRIA</sequence>
<dbReference type="PANTHER" id="PTHR47053:SF1">
    <property type="entry name" value="MUREIN DD-ENDOPEPTIDASE MEPH-RELATED"/>
    <property type="match status" value="1"/>
</dbReference>
<dbReference type="EMBL" id="CP093365">
    <property type="protein sequence ID" value="UQS83418.1"/>
    <property type="molecule type" value="Genomic_DNA"/>
</dbReference>
<protein>
    <submittedName>
        <fullName evidence="6">C40 family peptidase</fullName>
    </submittedName>
</protein>
<evidence type="ECO:0000313" key="7">
    <source>
        <dbReference type="Proteomes" id="UP000831947"/>
    </source>
</evidence>
<comment type="similarity">
    <text evidence="1">Belongs to the peptidase C40 family.</text>
</comment>
<keyword evidence="2" id="KW-0645">Protease</keyword>
<organism evidence="6 7">
    <name type="scientific">Bombilactobacillus thymidiniphilus</name>
    <dbReference type="NCBI Taxonomy" id="2923363"/>
    <lineage>
        <taxon>Bacteria</taxon>
        <taxon>Bacillati</taxon>
        <taxon>Bacillota</taxon>
        <taxon>Bacilli</taxon>
        <taxon>Lactobacillales</taxon>
        <taxon>Lactobacillaceae</taxon>
        <taxon>Bombilactobacillus</taxon>
    </lineage>
</organism>
<reference evidence="6 7" key="1">
    <citation type="journal article" date="2022" name="Int. J. Syst. Evol. Microbiol.">
        <title>Apilactobacillus apisilvae sp. nov., Nicolia spurrieriana gen. nov. sp. nov., Bombilactobacillus folatiphilus sp. nov. and Bombilactobacillus thymidiniphilus sp. nov., four new lactic acid bacterial isolates from stingless bees Tetragonula carbonaria and Austroplebeia australis.</title>
        <authorList>
            <person name="Oliphant S.A."/>
            <person name="Watson-Haigh N.S."/>
            <person name="Sumby K.M."/>
            <person name="Gardner J."/>
            <person name="Groom S."/>
            <person name="Jiranek V."/>
        </authorList>
    </citation>
    <scope>NUCLEOTIDE SEQUENCE [LARGE SCALE GENOMIC DNA]</scope>
    <source>
        <strain evidence="6 7">SG4_A1</strain>
    </source>
</reference>
<feature type="domain" description="NlpC/P60" evidence="5">
    <location>
        <begin position="81"/>
        <end position="198"/>
    </location>
</feature>
<keyword evidence="7" id="KW-1185">Reference proteome</keyword>
<dbReference type="PROSITE" id="PS51935">
    <property type="entry name" value="NLPC_P60"/>
    <property type="match status" value="1"/>
</dbReference>
<dbReference type="InterPro" id="IPR051202">
    <property type="entry name" value="Peptidase_C40"/>
</dbReference>
<dbReference type="InterPro" id="IPR038765">
    <property type="entry name" value="Papain-like_cys_pep_sf"/>
</dbReference>
<evidence type="ECO:0000256" key="2">
    <source>
        <dbReference type="ARBA" id="ARBA00022670"/>
    </source>
</evidence>
<evidence type="ECO:0000256" key="3">
    <source>
        <dbReference type="ARBA" id="ARBA00022801"/>
    </source>
</evidence>
<name>A0ABY4PCC3_9LACO</name>
<dbReference type="InterPro" id="IPR000064">
    <property type="entry name" value="NLP_P60_dom"/>
</dbReference>
<evidence type="ECO:0000313" key="6">
    <source>
        <dbReference type="EMBL" id="UQS83418.1"/>
    </source>
</evidence>
<evidence type="ECO:0000256" key="4">
    <source>
        <dbReference type="ARBA" id="ARBA00022807"/>
    </source>
</evidence>
<dbReference type="Pfam" id="PF00877">
    <property type="entry name" value="NLPC_P60"/>
    <property type="match status" value="1"/>
</dbReference>
<evidence type="ECO:0000256" key="1">
    <source>
        <dbReference type="ARBA" id="ARBA00007074"/>
    </source>
</evidence>
<dbReference type="PANTHER" id="PTHR47053">
    <property type="entry name" value="MUREIN DD-ENDOPEPTIDASE MEPH-RELATED"/>
    <property type="match status" value="1"/>
</dbReference>